<reference evidence="1" key="1">
    <citation type="submission" date="2020-10" db="EMBL/GenBank/DDBJ databases">
        <authorList>
            <person name="Gilroy R."/>
        </authorList>
    </citation>
    <scope>NUCLEOTIDE SEQUENCE</scope>
    <source>
        <strain evidence="1">ChiGjej2B2-16831</strain>
    </source>
</reference>
<comment type="caution">
    <text evidence="1">The sequence shown here is derived from an EMBL/GenBank/DDBJ whole genome shotgun (WGS) entry which is preliminary data.</text>
</comment>
<dbReference type="Pfam" id="PF13527">
    <property type="entry name" value="Acetyltransf_9"/>
    <property type="match status" value="1"/>
</dbReference>
<organism evidence="1 2">
    <name type="scientific">Candidatus Aphodomorpha intestinavium</name>
    <dbReference type="NCBI Taxonomy" id="2840672"/>
    <lineage>
        <taxon>Bacteria</taxon>
        <taxon>Bacillati</taxon>
        <taxon>Bacillota</taxon>
        <taxon>Clostridia</taxon>
        <taxon>Eubacteriales</taxon>
        <taxon>Candidatus Aphodomorpha</taxon>
    </lineage>
</organism>
<dbReference type="AlphaFoldDB" id="A0A9D1N517"/>
<dbReference type="SUPFAM" id="SSF55729">
    <property type="entry name" value="Acyl-CoA N-acyltransferases (Nat)"/>
    <property type="match status" value="1"/>
</dbReference>
<reference evidence="1" key="2">
    <citation type="journal article" date="2021" name="PeerJ">
        <title>Extensive microbial diversity within the chicken gut microbiome revealed by metagenomics and culture.</title>
        <authorList>
            <person name="Gilroy R."/>
            <person name="Ravi A."/>
            <person name="Getino M."/>
            <person name="Pursley I."/>
            <person name="Horton D.L."/>
            <person name="Alikhan N.F."/>
            <person name="Baker D."/>
            <person name="Gharbi K."/>
            <person name="Hall N."/>
            <person name="Watson M."/>
            <person name="Adriaenssens E.M."/>
            <person name="Foster-Nyarko E."/>
            <person name="Jarju S."/>
            <person name="Secka A."/>
            <person name="Antonio M."/>
            <person name="Oren A."/>
            <person name="Chaudhuri R.R."/>
            <person name="La Ragione R."/>
            <person name="Hildebrand F."/>
            <person name="Pallen M.J."/>
        </authorList>
    </citation>
    <scope>NUCLEOTIDE SEQUENCE</scope>
    <source>
        <strain evidence="1">ChiGjej2B2-16831</strain>
    </source>
</reference>
<evidence type="ECO:0000313" key="1">
    <source>
        <dbReference type="EMBL" id="HIU95000.1"/>
    </source>
</evidence>
<dbReference type="InterPro" id="IPR016181">
    <property type="entry name" value="Acyl_CoA_acyltransferase"/>
</dbReference>
<dbReference type="Proteomes" id="UP000824128">
    <property type="component" value="Unassembled WGS sequence"/>
</dbReference>
<proteinExistence type="predicted"/>
<sequence length="278" mass="28279">MSAPAARALTAADRAAARSLWQARFHDAEAFAAWYFAERFDPALSAGVFDGGTLLSMALGRRVRLGGAAGGLPAVLVAGVSTRGGYERRGFMRRAMAQLEAQAVSAGAALLVLRPVDQAIYLPLGFSPYSAACLAPASGGAPQEPRPAAQADAAALAACYAAATERLDAALSRTEADMAARLAEVASDGGLCVALSDGGAVQAYALLDAQAGDAVEAAARSPELYAALLDALPAGCLAQLPPDAPRGARIPHLMAKALSAQAAFDPALAAARFIPEEY</sequence>
<name>A0A9D1N517_9FIRM</name>
<evidence type="ECO:0000313" key="2">
    <source>
        <dbReference type="Proteomes" id="UP000824128"/>
    </source>
</evidence>
<dbReference type="EMBL" id="DVNZ01000241">
    <property type="protein sequence ID" value="HIU95000.1"/>
    <property type="molecule type" value="Genomic_DNA"/>
</dbReference>
<gene>
    <name evidence="1" type="ORF">IAD24_07585</name>
</gene>
<dbReference type="Gene3D" id="3.40.630.30">
    <property type="match status" value="2"/>
</dbReference>
<accession>A0A9D1N517</accession>
<protein>
    <submittedName>
        <fullName evidence="1">GNAT family N-acetyltransferase</fullName>
    </submittedName>
</protein>